<dbReference type="Proteomes" id="UP000004968">
    <property type="component" value="Unassembled WGS sequence"/>
</dbReference>
<evidence type="ECO:0000259" key="2">
    <source>
        <dbReference type="Pfam" id="PF13739"/>
    </source>
</evidence>
<proteinExistence type="predicted"/>
<dbReference type="AlphaFoldDB" id="D3ANG5"/>
<evidence type="ECO:0000259" key="1">
    <source>
        <dbReference type="Pfam" id="PF11738"/>
    </source>
</evidence>
<organism evidence="3 4">
    <name type="scientific">Hungatella hathewayi DSM 13479</name>
    <dbReference type="NCBI Taxonomy" id="566550"/>
    <lineage>
        <taxon>Bacteria</taxon>
        <taxon>Bacillati</taxon>
        <taxon>Bacillota</taxon>
        <taxon>Clostridia</taxon>
        <taxon>Lachnospirales</taxon>
        <taxon>Lachnospiraceae</taxon>
        <taxon>Hungatella</taxon>
    </lineage>
</organism>
<dbReference type="HOGENOM" id="CLU_085048_0_0_9"/>
<feature type="domain" description="Deacetylase PdaC" evidence="2">
    <location>
        <begin position="28"/>
        <end position="126"/>
    </location>
</feature>
<dbReference type="InterPro" id="IPR021729">
    <property type="entry name" value="DUF3298"/>
</dbReference>
<feature type="domain" description="DUF3298" evidence="1">
    <location>
        <begin position="145"/>
        <end position="224"/>
    </location>
</feature>
<name>D3ANG5_9FIRM</name>
<gene>
    <name evidence="3" type="ORF">CLOSTHATH_05165</name>
</gene>
<dbReference type="Gene3D" id="3.30.565.40">
    <property type="entry name" value="Fervidobacterium nodosum Rt17-B1 like"/>
    <property type="match status" value="1"/>
</dbReference>
<dbReference type="InterPro" id="IPR025303">
    <property type="entry name" value="PdaC"/>
</dbReference>
<evidence type="ECO:0008006" key="5">
    <source>
        <dbReference type="Google" id="ProtNLM"/>
    </source>
</evidence>
<dbReference type="Pfam" id="PF13739">
    <property type="entry name" value="PdaC"/>
    <property type="match status" value="1"/>
</dbReference>
<protein>
    <recommendedName>
        <fullName evidence="5">DUF3298/DUF4163 domain-containing protein</fullName>
    </recommendedName>
</protein>
<dbReference type="Gene3D" id="3.90.640.20">
    <property type="entry name" value="Heat-shock cognate protein, ATPase"/>
    <property type="match status" value="1"/>
</dbReference>
<reference evidence="3 4" key="1">
    <citation type="submission" date="2010-01" db="EMBL/GenBank/DDBJ databases">
        <authorList>
            <person name="Weinstock G."/>
            <person name="Sodergren E."/>
            <person name="Clifton S."/>
            <person name="Fulton L."/>
            <person name="Fulton B."/>
            <person name="Courtney L."/>
            <person name="Fronick C."/>
            <person name="Harrison M."/>
            <person name="Strong C."/>
            <person name="Farmer C."/>
            <person name="Delahaunty K."/>
            <person name="Markovic C."/>
            <person name="Hall O."/>
            <person name="Minx P."/>
            <person name="Tomlinson C."/>
            <person name="Mitreva M."/>
            <person name="Nelson J."/>
            <person name="Hou S."/>
            <person name="Wollam A."/>
            <person name="Pepin K.H."/>
            <person name="Johnson M."/>
            <person name="Bhonagiri V."/>
            <person name="Nash W.E."/>
            <person name="Warren W."/>
            <person name="Chinwalla A."/>
            <person name="Mardis E.R."/>
            <person name="Wilson R.K."/>
        </authorList>
    </citation>
    <scope>NUCLEOTIDE SEQUENCE [LARGE SCALE GENOMIC DNA]</scope>
    <source>
        <strain evidence="3 4">DSM 13479</strain>
    </source>
</reference>
<dbReference type="Pfam" id="PF11738">
    <property type="entry name" value="DUF3298"/>
    <property type="match status" value="1"/>
</dbReference>
<evidence type="ECO:0000313" key="3">
    <source>
        <dbReference type="EMBL" id="EFC96639.1"/>
    </source>
</evidence>
<evidence type="ECO:0000313" key="4">
    <source>
        <dbReference type="Proteomes" id="UP000004968"/>
    </source>
</evidence>
<dbReference type="InterPro" id="IPR037126">
    <property type="entry name" value="PdaC/RsiV-like_sf"/>
</dbReference>
<dbReference type="EMBL" id="ACIO01000512">
    <property type="protein sequence ID" value="EFC96639.1"/>
    <property type="molecule type" value="Genomic_DNA"/>
</dbReference>
<comment type="caution">
    <text evidence="3">The sequence shown here is derived from an EMBL/GenBank/DDBJ whole genome shotgun (WGS) entry which is preliminary data.</text>
</comment>
<sequence>MNIEILFYGAIMQIITQRVLSDTVYSKGTAVLTYTIRYPYFTTTCSESAALSINAFYSAAAKKTEEYCHTVLASQASVQAEYAQKDNYPFFGYEFISAYTVTWNSGCMTSLYTDQYTYTGGAHGSTIRTSDTWDFSSGRYLTLADFYPHNPSYREGIYRNLEQQVKEREKESSSTYFDDYSSLIRSTFKPENFFVTPKGIVIYFQQYDIAPYSTGIPEFLIPFKRNR</sequence>
<accession>D3ANG5</accession>